<sequence length="104" mass="11839">MSPSKNHTISKIVAKAVFRITIILLALPIIIYFTNSAIMSKQVSFSSPWAIAAPLLLLLTFLVLLVVVLKNRYTKIEYNWLLTLSGLFVCLYLILFYTRVLSIF</sequence>
<organism evidence="2 3">
    <name type="scientific">Sphingobacterium suaedae</name>
    <dbReference type="NCBI Taxonomy" id="1686402"/>
    <lineage>
        <taxon>Bacteria</taxon>
        <taxon>Pseudomonadati</taxon>
        <taxon>Bacteroidota</taxon>
        <taxon>Sphingobacteriia</taxon>
        <taxon>Sphingobacteriales</taxon>
        <taxon>Sphingobacteriaceae</taxon>
        <taxon>Sphingobacterium</taxon>
    </lineage>
</organism>
<name>A0ABW5KHV0_9SPHI</name>
<reference evidence="3" key="1">
    <citation type="journal article" date="2019" name="Int. J. Syst. Evol. Microbiol.">
        <title>The Global Catalogue of Microorganisms (GCM) 10K type strain sequencing project: providing services to taxonomists for standard genome sequencing and annotation.</title>
        <authorList>
            <consortium name="The Broad Institute Genomics Platform"/>
            <consortium name="The Broad Institute Genome Sequencing Center for Infectious Disease"/>
            <person name="Wu L."/>
            <person name="Ma J."/>
        </authorList>
    </citation>
    <scope>NUCLEOTIDE SEQUENCE [LARGE SCALE GENOMIC DNA]</scope>
    <source>
        <strain evidence="3">KCTC 42662</strain>
    </source>
</reference>
<keyword evidence="1" id="KW-0472">Membrane</keyword>
<keyword evidence="1" id="KW-1133">Transmembrane helix</keyword>
<feature type="transmembrane region" description="Helical" evidence="1">
    <location>
        <begin position="46"/>
        <end position="68"/>
    </location>
</feature>
<gene>
    <name evidence="2" type="ORF">ACFSR5_12985</name>
</gene>
<comment type="caution">
    <text evidence="2">The sequence shown here is derived from an EMBL/GenBank/DDBJ whole genome shotgun (WGS) entry which is preliminary data.</text>
</comment>
<dbReference type="Proteomes" id="UP001597545">
    <property type="component" value="Unassembled WGS sequence"/>
</dbReference>
<feature type="transmembrane region" description="Helical" evidence="1">
    <location>
        <begin position="12"/>
        <end position="34"/>
    </location>
</feature>
<evidence type="ECO:0000256" key="1">
    <source>
        <dbReference type="SAM" id="Phobius"/>
    </source>
</evidence>
<dbReference type="EMBL" id="JBHULR010000005">
    <property type="protein sequence ID" value="MFD2548561.1"/>
    <property type="molecule type" value="Genomic_DNA"/>
</dbReference>
<protein>
    <submittedName>
        <fullName evidence="2">Uncharacterized protein</fullName>
    </submittedName>
</protein>
<dbReference type="RefSeq" id="WP_380904453.1">
    <property type="nucleotide sequence ID" value="NZ_JBHUEG010000004.1"/>
</dbReference>
<accession>A0ABW5KHV0</accession>
<keyword evidence="1" id="KW-0812">Transmembrane</keyword>
<feature type="transmembrane region" description="Helical" evidence="1">
    <location>
        <begin position="80"/>
        <end position="98"/>
    </location>
</feature>
<evidence type="ECO:0000313" key="3">
    <source>
        <dbReference type="Proteomes" id="UP001597545"/>
    </source>
</evidence>
<keyword evidence="3" id="KW-1185">Reference proteome</keyword>
<proteinExistence type="predicted"/>
<evidence type="ECO:0000313" key="2">
    <source>
        <dbReference type="EMBL" id="MFD2548561.1"/>
    </source>
</evidence>